<dbReference type="PROSITE" id="PS51186">
    <property type="entry name" value="GNAT"/>
    <property type="match status" value="1"/>
</dbReference>
<dbReference type="Pfam" id="PF12746">
    <property type="entry name" value="GNAT_acetyltran"/>
    <property type="match status" value="1"/>
</dbReference>
<accession>A0A1I6LPL6</accession>
<dbReference type="GO" id="GO:0016747">
    <property type="term" value="F:acyltransferase activity, transferring groups other than amino-acyl groups"/>
    <property type="evidence" value="ECO:0007669"/>
    <property type="project" value="InterPro"/>
</dbReference>
<gene>
    <name evidence="2" type="ORF">SAMN05661086_03478</name>
</gene>
<evidence type="ECO:0000259" key="1">
    <source>
        <dbReference type="PROSITE" id="PS51186"/>
    </source>
</evidence>
<keyword evidence="2" id="KW-0808">Transferase</keyword>
<dbReference type="Proteomes" id="UP000199659">
    <property type="component" value="Unassembled WGS sequence"/>
</dbReference>
<name>A0A1I6LPL6_9FIRM</name>
<organism evidence="2 3">
    <name type="scientific">Anaeromicropila populeti</name>
    <dbReference type="NCBI Taxonomy" id="37658"/>
    <lineage>
        <taxon>Bacteria</taxon>
        <taxon>Bacillati</taxon>
        <taxon>Bacillota</taxon>
        <taxon>Clostridia</taxon>
        <taxon>Lachnospirales</taxon>
        <taxon>Lachnospiraceae</taxon>
        <taxon>Anaeromicropila</taxon>
    </lineage>
</organism>
<dbReference type="Gene3D" id="3.40.630.30">
    <property type="match status" value="1"/>
</dbReference>
<evidence type="ECO:0000313" key="3">
    <source>
        <dbReference type="Proteomes" id="UP000199659"/>
    </source>
</evidence>
<proteinExistence type="predicted"/>
<sequence length="262" mass="30218">MIDKISDTQKVEALFGNWKETLIWSCLENIMGTIYVTSQENPTSAMAVLGDFCFFAGSPEKDLVQYKPESYQKDIIIMIPQNDSWGKLIEETYGEKAKRVTRYAMKKEYSVFDKGKLQKVICLLPPEYSLKMVDEDIFHLCKANDWSADLVSQYETFEEYKSLGIGAVVLKDGVLVSGASSYSSYQNGIEIEIDTREDYRRNGLAYVCGAKLILECLERKWYPSWDAQNKWSVALAEKLGYHFDYEYVAYEVAITKNFRWDI</sequence>
<dbReference type="Gene3D" id="3.40.630.110">
    <property type="entry name" value="GNAT acetyltransferase-like"/>
    <property type="match status" value="1"/>
</dbReference>
<keyword evidence="3" id="KW-1185">Reference proteome</keyword>
<protein>
    <submittedName>
        <fullName evidence="2">GNAT acetyltransferase</fullName>
    </submittedName>
</protein>
<dbReference type="OrthoDB" id="7054616at2"/>
<dbReference type="InterPro" id="IPR000182">
    <property type="entry name" value="GNAT_dom"/>
</dbReference>
<feature type="domain" description="N-acetyltransferase" evidence="1">
    <location>
        <begin position="128"/>
        <end position="257"/>
    </location>
</feature>
<dbReference type="STRING" id="37658.SAMN05661086_03478"/>
<dbReference type="PANTHER" id="PTHR31143">
    <property type="match status" value="1"/>
</dbReference>
<reference evidence="2 3" key="1">
    <citation type="submission" date="2016-10" db="EMBL/GenBank/DDBJ databases">
        <authorList>
            <person name="de Groot N.N."/>
        </authorList>
    </citation>
    <scope>NUCLEOTIDE SEQUENCE [LARGE SCALE GENOMIC DNA]</scope>
    <source>
        <strain evidence="2 3">743A</strain>
    </source>
</reference>
<dbReference type="EMBL" id="FOYZ01000019">
    <property type="protein sequence ID" value="SFS05415.1"/>
    <property type="molecule type" value="Genomic_DNA"/>
</dbReference>
<dbReference type="InterPro" id="IPR042573">
    <property type="entry name" value="GNAT_acetyltra_N"/>
</dbReference>
<dbReference type="AlphaFoldDB" id="A0A1I6LPL6"/>
<dbReference type="InterPro" id="IPR016181">
    <property type="entry name" value="Acyl_CoA_acyltransferase"/>
</dbReference>
<dbReference type="SUPFAM" id="SSF55729">
    <property type="entry name" value="Acyl-CoA N-acyltransferases (Nat)"/>
    <property type="match status" value="1"/>
</dbReference>
<evidence type="ECO:0000313" key="2">
    <source>
        <dbReference type="EMBL" id="SFS05415.1"/>
    </source>
</evidence>
<dbReference type="RefSeq" id="WP_092563793.1">
    <property type="nucleotide sequence ID" value="NZ_FOYZ01000019.1"/>
</dbReference>
<dbReference type="InterPro" id="IPR027365">
    <property type="entry name" value="GNAT_acetyltra_YdfB-like"/>
</dbReference>
<dbReference type="PANTHER" id="PTHR31143:SF2">
    <property type="entry name" value="FR47-LIKE DOMAIN-CONTAINING PROTEIN-RELATED"/>
    <property type="match status" value="1"/>
</dbReference>